<comment type="caution">
    <text evidence="2">The sequence shown here is derived from an EMBL/GenBank/DDBJ whole genome shotgun (WGS) entry which is preliminary data.</text>
</comment>
<name>A0A7L0SHG1_GLABR</name>
<proteinExistence type="predicted"/>
<reference evidence="2 3" key="1">
    <citation type="submission" date="2019-09" db="EMBL/GenBank/DDBJ databases">
        <title>Bird 10,000 Genomes (B10K) Project - Family phase.</title>
        <authorList>
            <person name="Zhang G."/>
        </authorList>
    </citation>
    <scope>NUCLEOTIDE SEQUENCE [LARGE SCALE GENOMIC DNA]</scope>
    <source>
        <strain evidence="2">B10K-DU-008-63</strain>
    </source>
</reference>
<feature type="non-terminal residue" evidence="2">
    <location>
        <position position="106"/>
    </location>
</feature>
<evidence type="ECO:0000313" key="2">
    <source>
        <dbReference type="EMBL" id="NXL40832.1"/>
    </source>
</evidence>
<protein>
    <submittedName>
        <fullName evidence="2">ENV1 protein</fullName>
    </submittedName>
</protein>
<dbReference type="Proteomes" id="UP000591073">
    <property type="component" value="Unassembled WGS sequence"/>
</dbReference>
<feature type="non-terminal residue" evidence="2">
    <location>
        <position position="1"/>
    </location>
</feature>
<dbReference type="Pfam" id="PF00429">
    <property type="entry name" value="TLV_coat"/>
    <property type="match status" value="1"/>
</dbReference>
<accession>A0A7L0SHG1</accession>
<dbReference type="AlphaFoldDB" id="A0A7L0SHG1"/>
<dbReference type="InterPro" id="IPR018154">
    <property type="entry name" value="TLV/ENV_coat_polyprotein"/>
</dbReference>
<organism evidence="2 3">
    <name type="scientific">Glaucidium brasilianum</name>
    <name type="common">Ferruginous pygmy-owl</name>
    <dbReference type="NCBI Taxonomy" id="78217"/>
    <lineage>
        <taxon>Eukaryota</taxon>
        <taxon>Metazoa</taxon>
        <taxon>Chordata</taxon>
        <taxon>Craniata</taxon>
        <taxon>Vertebrata</taxon>
        <taxon>Euteleostomi</taxon>
        <taxon>Archelosauria</taxon>
        <taxon>Archosauria</taxon>
        <taxon>Dinosauria</taxon>
        <taxon>Saurischia</taxon>
        <taxon>Theropoda</taxon>
        <taxon>Coelurosauria</taxon>
        <taxon>Aves</taxon>
        <taxon>Neognathae</taxon>
        <taxon>Neoaves</taxon>
        <taxon>Telluraves</taxon>
        <taxon>Strigiformes</taxon>
        <taxon>Strigidae</taxon>
        <taxon>Glaucidium</taxon>
    </lineage>
</organism>
<dbReference type="PANTHER" id="PTHR10424">
    <property type="entry name" value="VIRAL ENVELOPE PROTEIN"/>
    <property type="match status" value="1"/>
</dbReference>
<feature type="transmembrane region" description="Helical" evidence="1">
    <location>
        <begin position="31"/>
        <end position="57"/>
    </location>
</feature>
<keyword evidence="1" id="KW-0472">Membrane</keyword>
<gene>
    <name evidence="2" type="primary">Env1_5</name>
    <name evidence="2" type="ORF">GLABRA_R15196</name>
</gene>
<dbReference type="PANTHER" id="PTHR10424:SF82">
    <property type="entry name" value="ENVELOPE GLYCOPROTEIN-RELATED"/>
    <property type="match status" value="1"/>
</dbReference>
<evidence type="ECO:0000313" key="3">
    <source>
        <dbReference type="Proteomes" id="UP000591073"/>
    </source>
</evidence>
<dbReference type="OrthoDB" id="9633697at2759"/>
<sequence>VTKLREGLEKRKKERKLQQNWFETWFSKSPWLSTMLSTIAGPLVLLIVGLTFGPCIFDKIVSIIKGELEAAHLMVIKAPYEQIEGIEGTPVLNEVCDVLRRFEEQN</sequence>
<dbReference type="EMBL" id="VXAP01002421">
    <property type="protein sequence ID" value="NXL40832.1"/>
    <property type="molecule type" value="Genomic_DNA"/>
</dbReference>
<keyword evidence="1" id="KW-1133">Transmembrane helix</keyword>
<keyword evidence="3" id="KW-1185">Reference proteome</keyword>
<keyword evidence="1" id="KW-0812">Transmembrane</keyword>
<evidence type="ECO:0000256" key="1">
    <source>
        <dbReference type="SAM" id="Phobius"/>
    </source>
</evidence>